<accession>A0A1B1MKB2</accession>
<dbReference type="Proteomes" id="UP000092598">
    <property type="component" value="Chromosome"/>
</dbReference>
<dbReference type="KEGG" id="sls:SLINC_6832"/>
<gene>
    <name evidence="1" type="ORF">SLINC_6832</name>
</gene>
<dbReference type="AlphaFoldDB" id="A0A1B1MKB2"/>
<dbReference type="NCBIfam" id="NF041188">
    <property type="entry name" value="encap_f3"/>
    <property type="match status" value="1"/>
</dbReference>
<dbReference type="EMBL" id="CP016438">
    <property type="protein sequence ID" value="ANS69056.1"/>
    <property type="molecule type" value="Genomic_DNA"/>
</dbReference>
<dbReference type="SUPFAM" id="SSF56563">
    <property type="entry name" value="Major capsid protein gp5"/>
    <property type="match status" value="1"/>
</dbReference>
<dbReference type="RefSeq" id="WP_225988432.1">
    <property type="nucleotide sequence ID" value="NZ_CP016438.1"/>
</dbReference>
<organism evidence="1 2">
    <name type="scientific">Streptomyces lincolnensis</name>
    <dbReference type="NCBI Taxonomy" id="1915"/>
    <lineage>
        <taxon>Bacteria</taxon>
        <taxon>Bacillati</taxon>
        <taxon>Actinomycetota</taxon>
        <taxon>Actinomycetes</taxon>
        <taxon>Kitasatosporales</taxon>
        <taxon>Streptomycetaceae</taxon>
        <taxon>Streptomyces</taxon>
    </lineage>
</organism>
<dbReference type="Gene3D" id="3.30.2400.10">
    <property type="entry name" value="Major capsid protein gp5"/>
    <property type="match status" value="1"/>
</dbReference>
<dbReference type="Gene3D" id="3.30.2320.10">
    <property type="entry name" value="hypothetical protein PF0899 domain"/>
    <property type="match status" value="1"/>
</dbReference>
<reference evidence="1 2" key="1">
    <citation type="submission" date="2016-07" db="EMBL/GenBank/DDBJ databases">
        <title>Enhancement of antibiotic productionsby engineered nitrateutilization in actinobacteria.</title>
        <authorList>
            <person name="Meng S.C."/>
        </authorList>
    </citation>
    <scope>NUCLEOTIDE SEQUENCE [LARGE SCALE GENOMIC DNA]</scope>
    <source>
        <strain evidence="1 2">NRRL 2936</strain>
    </source>
</reference>
<evidence type="ECO:0000313" key="2">
    <source>
        <dbReference type="Proteomes" id="UP000092598"/>
    </source>
</evidence>
<keyword evidence="2" id="KW-1185">Reference proteome</keyword>
<dbReference type="STRING" id="1915.SLINC_6832"/>
<name>A0A1B1MKB2_STRLN</name>
<proteinExistence type="predicted"/>
<evidence type="ECO:0000313" key="1">
    <source>
        <dbReference type="EMBL" id="ANS69056.1"/>
    </source>
</evidence>
<sequence length="317" mass="35270">MRGPSPNDRTPDLFHLTPIGDEMTTQQLGSEIEIPYEDSYNENLTPGEDFARCVASRTDEDEVVVPFHAYLPASFPLLKTRPRYMVRHLLKVGRVREGHGDYLEEFTRVDVAPSGIAYKATPESTFGSALRTAGFTDVEMALNVPVEFVRKPGLLASFIDYRMFVRMWTQENEILLYGSKDGAVEGLLNMKGLRTQSGRGDVFRALSLAACEVEETGGSCDGIVIHPELYWLAAENGFLERFKSAGVTVSRTRMMPRGSALLGDFRAGATLLNPNVSTLTLSKDPQAADRRIITARTRMGLAVHVPQHFVLHHHEED</sequence>
<protein>
    <submittedName>
        <fullName evidence="1">Uncharacterized protein</fullName>
    </submittedName>
</protein>